<evidence type="ECO:0000313" key="2">
    <source>
        <dbReference type="EMBL" id="BAF59689.1"/>
    </source>
</evidence>
<dbReference type="InterPro" id="IPR027417">
    <property type="entry name" value="P-loop_NTPase"/>
</dbReference>
<dbReference type="SUPFAM" id="SSF75138">
    <property type="entry name" value="HprK N-terminal domain-like"/>
    <property type="match status" value="1"/>
</dbReference>
<dbReference type="SUPFAM" id="SSF52540">
    <property type="entry name" value="P-loop containing nucleoside triphosphate hydrolases"/>
    <property type="match status" value="1"/>
</dbReference>
<proteinExistence type="predicted"/>
<gene>
    <name evidence="2" type="primary">Pta</name>
    <name evidence="2" type="ordered locus">PTH_1508</name>
</gene>
<protein>
    <submittedName>
        <fullName evidence="2">BioD-like N-terminal domain of phosphotransacetylase</fullName>
    </submittedName>
</protein>
<feature type="domain" description="DRTGG" evidence="1">
    <location>
        <begin position="213"/>
        <end position="316"/>
    </location>
</feature>
<dbReference type="InterPro" id="IPR028979">
    <property type="entry name" value="Ser_kin/Pase_Hpr-like_N_sf"/>
</dbReference>
<organism evidence="2 3">
    <name type="scientific">Pelotomaculum thermopropionicum (strain DSM 13744 / JCM 10971 / SI)</name>
    <dbReference type="NCBI Taxonomy" id="370438"/>
    <lineage>
        <taxon>Bacteria</taxon>
        <taxon>Bacillati</taxon>
        <taxon>Bacillota</taxon>
        <taxon>Clostridia</taxon>
        <taxon>Eubacteriales</taxon>
        <taxon>Desulfotomaculaceae</taxon>
        <taxon>Pelotomaculum</taxon>
    </lineage>
</organism>
<dbReference type="Pfam" id="PF07085">
    <property type="entry name" value="DRTGG"/>
    <property type="match status" value="1"/>
</dbReference>
<dbReference type="eggNOG" id="COG0857">
    <property type="taxonomic scope" value="Bacteria"/>
</dbReference>
<evidence type="ECO:0000259" key="1">
    <source>
        <dbReference type="Pfam" id="PF07085"/>
    </source>
</evidence>
<dbReference type="PANTHER" id="PTHR43356">
    <property type="entry name" value="PHOSPHATE ACETYLTRANSFERASE"/>
    <property type="match status" value="1"/>
</dbReference>
<dbReference type="EMBL" id="AP009389">
    <property type="protein sequence ID" value="BAF59689.1"/>
    <property type="molecule type" value="Genomic_DNA"/>
</dbReference>
<keyword evidence="3" id="KW-1185">Reference proteome</keyword>
<dbReference type="Pfam" id="PF13500">
    <property type="entry name" value="AAA_26"/>
    <property type="match status" value="1"/>
</dbReference>
<name>A5D253_PELTS</name>
<dbReference type="InterPro" id="IPR050500">
    <property type="entry name" value="Phos_Acetyltrans/Butyryltrans"/>
</dbReference>
<dbReference type="Proteomes" id="UP000006556">
    <property type="component" value="Chromosome"/>
</dbReference>
<dbReference type="HOGENOM" id="CLU_040984_0_0_9"/>
<dbReference type="CDD" id="cd03109">
    <property type="entry name" value="DTBS"/>
    <property type="match status" value="1"/>
</dbReference>
<dbReference type="KEGG" id="pth:PTH_1508"/>
<dbReference type="AlphaFoldDB" id="A5D253"/>
<sequence>MKSLYIMGTPGSGKTVVALGLAQKLQQEGYKVGYFKPVAEGRKISGSADMDAVLMKEVLGLKAPLEKIAPVPASPFYLSAQSALKDAQTRIMDAYEEISNDTDVVLIDGALSIDILSSHGLDCISLARKTGAFALLVLKVENDYSLDNAIFLNRHLLLEGVPVIGTIFSNVPRPLYAKTDGVYRPILEQAGCKTLGVFPTRPEIAAPTVGEYYNVLGGEILTGHDRLNLLVEDVIIGAMTMASALTYLRRAANKAVILGGDRADLALAALETSTSVLILTGGLYPDVKVIARAEEMKVPVILVHYDTYTTIEKLGQVSRHIQPSDRESIRAALENIVDYCDWKYILSKLNKL</sequence>
<dbReference type="Gene3D" id="3.40.1390.20">
    <property type="entry name" value="HprK N-terminal domain-like"/>
    <property type="match status" value="1"/>
</dbReference>
<accession>A5D253</accession>
<reference evidence="3" key="1">
    <citation type="journal article" date="2008" name="Genome Res.">
        <title>The genome of Pelotomaculum thermopropionicum reveals niche-associated evolution in anaerobic microbiota.</title>
        <authorList>
            <person name="Kosaka T."/>
            <person name="Kato S."/>
            <person name="Shimoyama T."/>
            <person name="Ishii S."/>
            <person name="Abe T."/>
            <person name="Watanabe K."/>
        </authorList>
    </citation>
    <scope>NUCLEOTIDE SEQUENCE [LARGE SCALE GENOMIC DNA]</scope>
    <source>
        <strain evidence="3">DSM 13744 / JCM 10971 / SI</strain>
    </source>
</reference>
<dbReference type="STRING" id="370438.PTH_1508"/>
<dbReference type="Gene3D" id="3.40.50.300">
    <property type="entry name" value="P-loop containing nucleotide triphosphate hydrolases"/>
    <property type="match status" value="1"/>
</dbReference>
<dbReference type="InterPro" id="IPR010766">
    <property type="entry name" value="DRTGG"/>
</dbReference>
<evidence type="ECO:0000313" key="3">
    <source>
        <dbReference type="Proteomes" id="UP000006556"/>
    </source>
</evidence>
<dbReference type="PANTHER" id="PTHR43356:SF2">
    <property type="entry name" value="PHOSPHATE ACETYLTRANSFERASE"/>
    <property type="match status" value="1"/>
</dbReference>